<feature type="transmembrane region" description="Helical" evidence="7">
    <location>
        <begin position="248"/>
        <end position="267"/>
    </location>
</feature>
<keyword evidence="5 7" id="KW-1133">Transmembrane helix</keyword>
<feature type="transmembrane region" description="Helical" evidence="7">
    <location>
        <begin position="186"/>
        <end position="204"/>
    </location>
</feature>
<dbReference type="InterPro" id="IPR045621">
    <property type="entry name" value="BPD_transp_1_N"/>
</dbReference>
<proteinExistence type="inferred from homology"/>
<keyword evidence="3" id="KW-1003">Cell membrane</keyword>
<feature type="transmembrane region" description="Helical" evidence="7">
    <location>
        <begin position="287"/>
        <end position="313"/>
    </location>
</feature>
<evidence type="ECO:0000256" key="6">
    <source>
        <dbReference type="ARBA" id="ARBA00023136"/>
    </source>
</evidence>
<organism evidence="9 10">
    <name type="scientific">Halorubellus litoreus</name>
    <dbReference type="NCBI Taxonomy" id="755308"/>
    <lineage>
        <taxon>Archaea</taxon>
        <taxon>Methanobacteriati</taxon>
        <taxon>Methanobacteriota</taxon>
        <taxon>Stenosarchaea group</taxon>
        <taxon>Halobacteria</taxon>
        <taxon>Halobacteriales</taxon>
        <taxon>Halorubellaceae</taxon>
        <taxon>Halorubellus</taxon>
    </lineage>
</organism>
<sequence>MRWYVARRLMWAVVVTFIIVSVTWLMLRLTPDQDIIQAGQAAAQAGKNATAEQERLRELRGLNEPLWVQYGSYMENVFTLDWGFSESRSQPVTEAVWTALYYTVQYSVPWTILTIVFGTAAGLYSTAHQYSWRDNLMTFFAFFGFSIPNFWFGIMLLLVFGVVLGWVPITYQTDVGVFTWANFKQLILPVFVLVTGSVGGIQRVSRNESAEYLNTDFVKTARAKGANSQRILTRHILRPASVPMSTTYVGTLLALFTGSSVLVETVFSIPGLGRLLLRGTLSQDTPLVLGTSFVFIFIAVIGNLLQDIVYTVLDPRISFGDR</sequence>
<dbReference type="GO" id="GO:0005886">
    <property type="term" value="C:plasma membrane"/>
    <property type="evidence" value="ECO:0007669"/>
    <property type="project" value="UniProtKB-SubCell"/>
</dbReference>
<name>A0ABD5VB02_9EURY</name>
<feature type="transmembrane region" description="Helical" evidence="7">
    <location>
        <begin position="107"/>
        <end position="127"/>
    </location>
</feature>
<keyword evidence="2 7" id="KW-0813">Transport</keyword>
<comment type="caution">
    <text evidence="9">The sequence shown here is derived from an EMBL/GenBank/DDBJ whole genome shotgun (WGS) entry which is preliminary data.</text>
</comment>
<keyword evidence="10" id="KW-1185">Reference proteome</keyword>
<evidence type="ECO:0000256" key="3">
    <source>
        <dbReference type="ARBA" id="ARBA00022475"/>
    </source>
</evidence>
<dbReference type="CDD" id="cd06261">
    <property type="entry name" value="TM_PBP2"/>
    <property type="match status" value="1"/>
</dbReference>
<evidence type="ECO:0000259" key="8">
    <source>
        <dbReference type="PROSITE" id="PS50928"/>
    </source>
</evidence>
<evidence type="ECO:0000256" key="4">
    <source>
        <dbReference type="ARBA" id="ARBA00022692"/>
    </source>
</evidence>
<feature type="domain" description="ABC transmembrane type-1" evidence="8">
    <location>
        <begin position="100"/>
        <end position="306"/>
    </location>
</feature>
<keyword evidence="6 7" id="KW-0472">Membrane</keyword>
<feature type="transmembrane region" description="Helical" evidence="7">
    <location>
        <begin position="9"/>
        <end position="27"/>
    </location>
</feature>
<protein>
    <submittedName>
        <fullName evidence="9">ABC transporter permease</fullName>
    </submittedName>
</protein>
<comment type="similarity">
    <text evidence="7">Belongs to the binding-protein-dependent transport system permease family.</text>
</comment>
<dbReference type="Gene3D" id="1.10.3720.10">
    <property type="entry name" value="MetI-like"/>
    <property type="match status" value="1"/>
</dbReference>
<dbReference type="Pfam" id="PF00528">
    <property type="entry name" value="BPD_transp_1"/>
    <property type="match status" value="1"/>
</dbReference>
<dbReference type="PANTHER" id="PTHR30465:SF0">
    <property type="entry name" value="OLIGOPEPTIDE TRANSPORT SYSTEM PERMEASE PROTEIN APPB"/>
    <property type="match status" value="1"/>
</dbReference>
<evidence type="ECO:0000256" key="2">
    <source>
        <dbReference type="ARBA" id="ARBA00022448"/>
    </source>
</evidence>
<comment type="subcellular location">
    <subcellularLocation>
        <location evidence="1 7">Cell membrane</location>
        <topology evidence="1 7">Multi-pass membrane protein</topology>
    </subcellularLocation>
</comment>
<evidence type="ECO:0000313" key="9">
    <source>
        <dbReference type="EMBL" id="MFC6952754.1"/>
    </source>
</evidence>
<evidence type="ECO:0000256" key="1">
    <source>
        <dbReference type="ARBA" id="ARBA00004651"/>
    </source>
</evidence>
<dbReference type="Pfam" id="PF19300">
    <property type="entry name" value="BPD_transp_1_N"/>
    <property type="match status" value="1"/>
</dbReference>
<dbReference type="Proteomes" id="UP001596395">
    <property type="component" value="Unassembled WGS sequence"/>
</dbReference>
<dbReference type="EMBL" id="JBHSXN010000002">
    <property type="protein sequence ID" value="MFC6952754.1"/>
    <property type="molecule type" value="Genomic_DNA"/>
</dbReference>
<evidence type="ECO:0000313" key="10">
    <source>
        <dbReference type="Proteomes" id="UP001596395"/>
    </source>
</evidence>
<dbReference type="SUPFAM" id="SSF161098">
    <property type="entry name" value="MetI-like"/>
    <property type="match status" value="1"/>
</dbReference>
<evidence type="ECO:0000256" key="7">
    <source>
        <dbReference type="RuleBase" id="RU363032"/>
    </source>
</evidence>
<feature type="transmembrane region" description="Helical" evidence="7">
    <location>
        <begin position="139"/>
        <end position="166"/>
    </location>
</feature>
<dbReference type="RefSeq" id="WP_336349741.1">
    <property type="nucleotide sequence ID" value="NZ_JAZAQL010000002.1"/>
</dbReference>
<reference evidence="9 10" key="1">
    <citation type="journal article" date="2019" name="Int. J. Syst. Evol. Microbiol.">
        <title>The Global Catalogue of Microorganisms (GCM) 10K type strain sequencing project: providing services to taxonomists for standard genome sequencing and annotation.</title>
        <authorList>
            <consortium name="The Broad Institute Genomics Platform"/>
            <consortium name="The Broad Institute Genome Sequencing Center for Infectious Disease"/>
            <person name="Wu L."/>
            <person name="Ma J."/>
        </authorList>
    </citation>
    <scope>NUCLEOTIDE SEQUENCE [LARGE SCALE GENOMIC DNA]</scope>
    <source>
        <strain evidence="9 10">GX26</strain>
    </source>
</reference>
<dbReference type="InterPro" id="IPR035906">
    <property type="entry name" value="MetI-like_sf"/>
</dbReference>
<keyword evidence="4 7" id="KW-0812">Transmembrane</keyword>
<evidence type="ECO:0000256" key="5">
    <source>
        <dbReference type="ARBA" id="ARBA00022989"/>
    </source>
</evidence>
<accession>A0ABD5VB02</accession>
<gene>
    <name evidence="9" type="ORF">ACFQGB_07735</name>
</gene>
<dbReference type="AlphaFoldDB" id="A0ABD5VB02"/>
<dbReference type="PANTHER" id="PTHR30465">
    <property type="entry name" value="INNER MEMBRANE ABC TRANSPORTER"/>
    <property type="match status" value="1"/>
</dbReference>
<dbReference type="PROSITE" id="PS50928">
    <property type="entry name" value="ABC_TM1"/>
    <property type="match status" value="1"/>
</dbReference>
<dbReference type="InterPro" id="IPR000515">
    <property type="entry name" value="MetI-like"/>
</dbReference>